<dbReference type="PIRSF" id="PIRSF003113">
    <property type="entry name" value="BolA"/>
    <property type="match status" value="1"/>
</dbReference>
<dbReference type="OrthoDB" id="5296536at2"/>
<dbReference type="STRING" id="1177982.SAMN04489711_10482"/>
<comment type="similarity">
    <text evidence="1">Belongs to the BolA/IbaG family.</text>
</comment>
<reference evidence="3" key="1">
    <citation type="submission" date="2016-10" db="EMBL/GenBank/DDBJ databases">
        <authorList>
            <person name="Varghese N."/>
            <person name="Submissions S."/>
        </authorList>
    </citation>
    <scope>NUCLEOTIDE SEQUENCE [LARGE SCALE GENOMIC DNA]</scope>
    <source>
        <strain evidence="3">DSM 27981</strain>
    </source>
</reference>
<dbReference type="InterPro" id="IPR002634">
    <property type="entry name" value="BolA"/>
</dbReference>
<dbReference type="SUPFAM" id="SSF82657">
    <property type="entry name" value="BolA-like"/>
    <property type="match status" value="1"/>
</dbReference>
<sequence>MSGTEERLQYPVTAEAMQRRLAEMLTPTHLEVLDESADHAGHVGANGTGFGTHFRVRIASPFFTGRTRVARHRLVYDALQVFIDNGAHAIAIETL</sequence>
<dbReference type="EMBL" id="FONX01000004">
    <property type="protein sequence ID" value="SFE67434.1"/>
    <property type="molecule type" value="Genomic_DNA"/>
</dbReference>
<proteinExistence type="inferred from homology"/>
<dbReference type="AlphaFoldDB" id="A0A1I2CGQ1"/>
<accession>A0A1I2CGQ1</accession>
<dbReference type="PANTHER" id="PTHR46230:SF7">
    <property type="entry name" value="BOLA-LIKE PROTEIN 1"/>
    <property type="match status" value="1"/>
</dbReference>
<dbReference type="GO" id="GO:0016226">
    <property type="term" value="P:iron-sulfur cluster assembly"/>
    <property type="evidence" value="ECO:0007669"/>
    <property type="project" value="TreeGrafter"/>
</dbReference>
<protein>
    <submittedName>
        <fullName evidence="2">Transcriptional regulator, BolA protein family</fullName>
    </submittedName>
</protein>
<dbReference type="PANTHER" id="PTHR46230">
    <property type="match status" value="1"/>
</dbReference>
<keyword evidence="3" id="KW-1185">Reference proteome</keyword>
<dbReference type="InterPro" id="IPR036065">
    <property type="entry name" value="BolA-like_sf"/>
</dbReference>
<dbReference type="RefSeq" id="WP_092939030.1">
    <property type="nucleotide sequence ID" value="NZ_FONX01000004.1"/>
</dbReference>
<dbReference type="Pfam" id="PF01722">
    <property type="entry name" value="BolA"/>
    <property type="match status" value="1"/>
</dbReference>
<name>A0A1I2CGQ1_9BURK</name>
<organism evidence="2 3">
    <name type="scientific">Paracidovorax wautersii</name>
    <dbReference type="NCBI Taxonomy" id="1177982"/>
    <lineage>
        <taxon>Bacteria</taxon>
        <taxon>Pseudomonadati</taxon>
        <taxon>Pseudomonadota</taxon>
        <taxon>Betaproteobacteria</taxon>
        <taxon>Burkholderiales</taxon>
        <taxon>Comamonadaceae</taxon>
        <taxon>Paracidovorax</taxon>
    </lineage>
</organism>
<gene>
    <name evidence="2" type="ORF">SAMN04489711_10482</name>
</gene>
<evidence type="ECO:0000256" key="1">
    <source>
        <dbReference type="RuleBase" id="RU003860"/>
    </source>
</evidence>
<dbReference type="Proteomes" id="UP000199119">
    <property type="component" value="Unassembled WGS sequence"/>
</dbReference>
<evidence type="ECO:0000313" key="2">
    <source>
        <dbReference type="EMBL" id="SFE67434.1"/>
    </source>
</evidence>
<dbReference type="Gene3D" id="3.30.300.90">
    <property type="entry name" value="BolA-like"/>
    <property type="match status" value="1"/>
</dbReference>
<evidence type="ECO:0000313" key="3">
    <source>
        <dbReference type="Proteomes" id="UP000199119"/>
    </source>
</evidence>